<evidence type="ECO:0000313" key="9">
    <source>
        <dbReference type="Proteomes" id="UP000584824"/>
    </source>
</evidence>
<feature type="transmembrane region" description="Helical" evidence="7">
    <location>
        <begin position="305"/>
        <end position="329"/>
    </location>
</feature>
<comment type="caution">
    <text evidence="8">The sequence shown here is derived from an EMBL/GenBank/DDBJ whole genome shotgun (WGS) entry which is preliminary data.</text>
</comment>
<proteinExistence type="inferred from homology"/>
<evidence type="ECO:0000256" key="2">
    <source>
        <dbReference type="ARBA" id="ARBA00005262"/>
    </source>
</evidence>
<reference evidence="8 9" key="1">
    <citation type="submission" date="2020-08" db="EMBL/GenBank/DDBJ databases">
        <title>Genomic Encyclopedia of Type Strains, Phase IV (KMG-IV): sequencing the most valuable type-strain genomes for metagenomic binning, comparative biology and taxonomic classification.</title>
        <authorList>
            <person name="Goeker M."/>
        </authorList>
    </citation>
    <scope>NUCLEOTIDE SEQUENCE [LARGE SCALE GENOMIC DNA]</scope>
    <source>
        <strain evidence="8 9">DSM 26385</strain>
    </source>
</reference>
<feature type="transmembrane region" description="Helical" evidence="7">
    <location>
        <begin position="341"/>
        <end position="359"/>
    </location>
</feature>
<dbReference type="PANTHER" id="PTHR33567">
    <property type="entry name" value="CHROMATE ION TRANSPORTER (EUROFUNG)"/>
    <property type="match status" value="1"/>
</dbReference>
<evidence type="ECO:0000256" key="6">
    <source>
        <dbReference type="ARBA" id="ARBA00023136"/>
    </source>
</evidence>
<feature type="transmembrane region" description="Helical" evidence="7">
    <location>
        <begin position="272"/>
        <end position="293"/>
    </location>
</feature>
<dbReference type="InterPro" id="IPR003370">
    <property type="entry name" value="Chromate_transpt"/>
</dbReference>
<evidence type="ECO:0000256" key="1">
    <source>
        <dbReference type="ARBA" id="ARBA00004651"/>
    </source>
</evidence>
<feature type="transmembrane region" description="Helical" evidence="7">
    <location>
        <begin position="120"/>
        <end position="144"/>
    </location>
</feature>
<dbReference type="PANTHER" id="PTHR33567:SF3">
    <property type="entry name" value="CHROMATE ION TRANSPORTER (EUROFUNG)"/>
    <property type="match status" value="1"/>
</dbReference>
<keyword evidence="3" id="KW-1003">Cell membrane</keyword>
<gene>
    <name evidence="8" type="ORF">GGQ66_002607</name>
</gene>
<keyword evidence="9" id="KW-1185">Reference proteome</keyword>
<name>A0A7W6K2M1_9HYPH</name>
<dbReference type="GO" id="GO:0015109">
    <property type="term" value="F:chromate transmembrane transporter activity"/>
    <property type="evidence" value="ECO:0007669"/>
    <property type="project" value="InterPro"/>
</dbReference>
<organism evidence="8 9">
    <name type="scientific">Allorhizobium borbori</name>
    <dbReference type="NCBI Taxonomy" id="485907"/>
    <lineage>
        <taxon>Bacteria</taxon>
        <taxon>Pseudomonadati</taxon>
        <taxon>Pseudomonadota</taxon>
        <taxon>Alphaproteobacteria</taxon>
        <taxon>Hyphomicrobiales</taxon>
        <taxon>Rhizobiaceae</taxon>
        <taxon>Rhizobium/Agrobacterium group</taxon>
        <taxon>Allorhizobium</taxon>
    </lineage>
</organism>
<feature type="transmembrane region" description="Helical" evidence="7">
    <location>
        <begin position="209"/>
        <end position="237"/>
    </location>
</feature>
<dbReference type="Proteomes" id="UP000584824">
    <property type="component" value="Unassembled WGS sequence"/>
</dbReference>
<dbReference type="GO" id="GO:0005886">
    <property type="term" value="C:plasma membrane"/>
    <property type="evidence" value="ECO:0007669"/>
    <property type="project" value="UniProtKB-SubCell"/>
</dbReference>
<evidence type="ECO:0000256" key="3">
    <source>
        <dbReference type="ARBA" id="ARBA00022475"/>
    </source>
</evidence>
<evidence type="ECO:0000256" key="5">
    <source>
        <dbReference type="ARBA" id="ARBA00022989"/>
    </source>
</evidence>
<comment type="similarity">
    <text evidence="2">Belongs to the chromate ion transporter (CHR) (TC 2.A.51) family.</text>
</comment>
<dbReference type="NCBIfam" id="TIGR00937">
    <property type="entry name" value="2A51"/>
    <property type="match status" value="1"/>
</dbReference>
<accession>A0A7W6K2M1</accession>
<feature type="transmembrane region" description="Helical" evidence="7">
    <location>
        <begin position="379"/>
        <end position="406"/>
    </location>
</feature>
<feature type="transmembrane region" description="Helical" evidence="7">
    <location>
        <begin position="156"/>
        <end position="188"/>
    </location>
</feature>
<evidence type="ECO:0000256" key="7">
    <source>
        <dbReference type="SAM" id="Phobius"/>
    </source>
</evidence>
<keyword evidence="6 7" id="KW-0472">Membrane</keyword>
<evidence type="ECO:0000313" key="8">
    <source>
        <dbReference type="EMBL" id="MBB4104039.1"/>
    </source>
</evidence>
<comment type="subcellular location">
    <subcellularLocation>
        <location evidence="1">Cell membrane</location>
        <topology evidence="1">Multi-pass membrane protein</topology>
    </subcellularLocation>
</comment>
<feature type="transmembrane region" description="Helical" evidence="7">
    <location>
        <begin position="92"/>
        <end position="113"/>
    </location>
</feature>
<dbReference type="AlphaFoldDB" id="A0A7W6K2M1"/>
<feature type="transmembrane region" description="Helical" evidence="7">
    <location>
        <begin position="21"/>
        <end position="43"/>
    </location>
</feature>
<feature type="transmembrane region" description="Helical" evidence="7">
    <location>
        <begin position="243"/>
        <end position="265"/>
    </location>
</feature>
<dbReference type="InterPro" id="IPR014047">
    <property type="entry name" value="Chr_Tranpt_l_chain"/>
</dbReference>
<dbReference type="RefSeq" id="WP_183793124.1">
    <property type="nucleotide sequence ID" value="NZ_JACIDU010000009.1"/>
</dbReference>
<dbReference type="PIRSF" id="PIRSF004810">
    <property type="entry name" value="ChrA"/>
    <property type="match status" value="1"/>
</dbReference>
<protein>
    <submittedName>
        <fullName evidence="8">Chromate transporter</fullName>
    </submittedName>
</protein>
<dbReference type="Pfam" id="PF02417">
    <property type="entry name" value="Chromate_transp"/>
    <property type="match status" value="2"/>
</dbReference>
<dbReference type="EMBL" id="JACIDU010000009">
    <property type="protein sequence ID" value="MBB4104039.1"/>
    <property type="molecule type" value="Genomic_DNA"/>
</dbReference>
<keyword evidence="5 7" id="KW-1133">Transmembrane helix</keyword>
<evidence type="ECO:0000256" key="4">
    <source>
        <dbReference type="ARBA" id="ARBA00022692"/>
    </source>
</evidence>
<keyword evidence="4 7" id="KW-0812">Transmembrane</keyword>
<sequence>MQNDTPATDPARAKGKAVAEVFRVFLKLGLTAFGGPVAHLGYFRDEFVKRRGWLDDAGYADIVALCQFLPGPASSQTGFVIGYLRAGMPGALAAWLAFTLPSALFLTLCALAAGSFDNALGAALIHALKIVAVAVVAQAVWSMAKTLTPDAPRVGIALGALVMVMMLPGSLGQMIAIAGGGLLGLVLCKPAASASVQALPVRLSRSAGIACLALFTLLLVVPPLLIQTGAGAWAFAFDAFYRAGALVFGGGHVVLPLLETAFVGAGRLTNDLFLAGYGLAQIVPGPLFTFAAYLGAASQTGPNGWAGAMLGTVAIFLPGLLLVLGALPFWSALRNRLGARAALQGVNAAVVGLLAAAFYDPVWTSAIRAPGDFALAATGFILLVWWKLPPAAVVVAMAFAGTLYGLV</sequence>